<dbReference type="InterPro" id="IPR002893">
    <property type="entry name" value="Znf_MYND"/>
</dbReference>
<evidence type="ECO:0000256" key="2">
    <source>
        <dbReference type="ARBA" id="ARBA00022771"/>
    </source>
</evidence>
<protein>
    <recommendedName>
        <fullName evidence="5">MYND-type domain-containing protein</fullName>
    </recommendedName>
</protein>
<dbReference type="GO" id="GO:0034451">
    <property type="term" value="C:centriolar satellite"/>
    <property type="evidence" value="ECO:0007669"/>
    <property type="project" value="TreeGrafter"/>
</dbReference>
<dbReference type="GO" id="GO:0044458">
    <property type="term" value="P:motile cilium assembly"/>
    <property type="evidence" value="ECO:0007669"/>
    <property type="project" value="TreeGrafter"/>
</dbReference>
<evidence type="ECO:0000313" key="6">
    <source>
        <dbReference type="EMBL" id="KAL0123225.1"/>
    </source>
</evidence>
<comment type="caution">
    <text evidence="6">The sequence shown here is derived from an EMBL/GenBank/DDBJ whole genome shotgun (WGS) entry which is preliminary data.</text>
</comment>
<proteinExistence type="predicted"/>
<dbReference type="GO" id="GO:0036158">
    <property type="term" value="P:outer dynein arm assembly"/>
    <property type="evidence" value="ECO:0007669"/>
    <property type="project" value="TreeGrafter"/>
</dbReference>
<evidence type="ECO:0000259" key="5">
    <source>
        <dbReference type="PROSITE" id="PS50865"/>
    </source>
</evidence>
<organism evidence="6 7">
    <name type="scientific">Cardiocondyla obscurior</name>
    <dbReference type="NCBI Taxonomy" id="286306"/>
    <lineage>
        <taxon>Eukaryota</taxon>
        <taxon>Metazoa</taxon>
        <taxon>Ecdysozoa</taxon>
        <taxon>Arthropoda</taxon>
        <taxon>Hexapoda</taxon>
        <taxon>Insecta</taxon>
        <taxon>Pterygota</taxon>
        <taxon>Neoptera</taxon>
        <taxon>Endopterygota</taxon>
        <taxon>Hymenoptera</taxon>
        <taxon>Apocrita</taxon>
        <taxon>Aculeata</taxon>
        <taxon>Formicoidea</taxon>
        <taxon>Formicidae</taxon>
        <taxon>Myrmicinae</taxon>
        <taxon>Cardiocondyla</taxon>
    </lineage>
</organism>
<dbReference type="EMBL" id="JADYXP020000006">
    <property type="protein sequence ID" value="KAL0123225.1"/>
    <property type="molecule type" value="Genomic_DNA"/>
</dbReference>
<dbReference type="GO" id="GO:0036159">
    <property type="term" value="P:inner dynein arm assembly"/>
    <property type="evidence" value="ECO:0007669"/>
    <property type="project" value="TreeGrafter"/>
</dbReference>
<evidence type="ECO:0000313" key="7">
    <source>
        <dbReference type="Proteomes" id="UP001430953"/>
    </source>
</evidence>
<evidence type="ECO:0000256" key="3">
    <source>
        <dbReference type="ARBA" id="ARBA00022833"/>
    </source>
</evidence>
<accession>A0AAW2G9P9</accession>
<dbReference type="PROSITE" id="PS01360">
    <property type="entry name" value="ZF_MYND_1"/>
    <property type="match status" value="1"/>
</dbReference>
<name>A0AAW2G9P9_9HYME</name>
<evidence type="ECO:0000256" key="4">
    <source>
        <dbReference type="PROSITE-ProRule" id="PRU00134"/>
    </source>
</evidence>
<gene>
    <name evidence="6" type="ORF">PUN28_007675</name>
</gene>
<feature type="domain" description="MYND-type" evidence="5">
    <location>
        <begin position="394"/>
        <end position="430"/>
    </location>
</feature>
<sequence>MADQIEHIIPPWEVEAYVEGLKISNFENIGTKSWLIFHKKLVLLNQQNVFEITELREESVTEWFISLKKIPILVYEAIQIDIWKHKVFPILIDLNGEPKNTFMLYSVFYHEVIAVSLLENILFHCEGAQTVEEFVIDLIDYAVQRVTMLLDGKTVDIHKKYEIKDSESCLEEITEKRKTLEFDIGMRCISILHYLIEILDTLPLCAISHMLAVHDIPYLFAHLIETQPWKKQNENGDVMMYEMNWKKINDIRKINKREGQVWFGLRQLLLNPKCSPYYEITEHRLSQFSQLQKHLHRDVLDQITLLIELKRWLSYLNISPAMPSSKPTCPIRVEVIPQIKSTILEKYHKMWKKLAKHQSKYLFTTDADYIKDAAQTLNQVYDLEKLNRIEIKYCLLCQEPSKKRCSRCKEVWYCSRECQVKDWENHKNICDTISKKRNSDSS</sequence>
<dbReference type="PANTHER" id="PTHR13244">
    <property type="entry name" value="ZINC FINGER MYND DOMAIN CONTAINING PROTEIN 10"/>
    <property type="match status" value="1"/>
</dbReference>
<keyword evidence="1" id="KW-0479">Metal-binding</keyword>
<dbReference type="SUPFAM" id="SSF144232">
    <property type="entry name" value="HIT/MYND zinc finger-like"/>
    <property type="match status" value="1"/>
</dbReference>
<dbReference type="AlphaFoldDB" id="A0AAW2G9P9"/>
<dbReference type="InterPro" id="IPR052298">
    <property type="entry name" value="ZMYND10"/>
</dbReference>
<keyword evidence="3" id="KW-0862">Zinc</keyword>
<dbReference type="Gene3D" id="6.10.140.2220">
    <property type="match status" value="1"/>
</dbReference>
<dbReference type="PROSITE" id="PS50865">
    <property type="entry name" value="ZF_MYND_2"/>
    <property type="match status" value="1"/>
</dbReference>
<keyword evidence="7" id="KW-1185">Reference proteome</keyword>
<dbReference type="GO" id="GO:0005737">
    <property type="term" value="C:cytoplasm"/>
    <property type="evidence" value="ECO:0007669"/>
    <property type="project" value="TreeGrafter"/>
</dbReference>
<reference evidence="6 7" key="1">
    <citation type="submission" date="2023-03" db="EMBL/GenBank/DDBJ databases">
        <title>High recombination rates correlate with genetic variation in Cardiocondyla obscurior ants.</title>
        <authorList>
            <person name="Errbii M."/>
        </authorList>
    </citation>
    <scope>NUCLEOTIDE SEQUENCE [LARGE SCALE GENOMIC DNA]</scope>
    <source>
        <strain evidence="6">Alpha-2009</strain>
        <tissue evidence="6">Whole body</tissue>
    </source>
</reference>
<keyword evidence="2 4" id="KW-0863">Zinc-finger</keyword>
<evidence type="ECO:0000256" key="1">
    <source>
        <dbReference type="ARBA" id="ARBA00022723"/>
    </source>
</evidence>
<dbReference type="Pfam" id="PF01753">
    <property type="entry name" value="zf-MYND"/>
    <property type="match status" value="1"/>
</dbReference>
<dbReference type="Proteomes" id="UP001430953">
    <property type="component" value="Unassembled WGS sequence"/>
</dbReference>
<dbReference type="PANTHER" id="PTHR13244:SF7">
    <property type="entry name" value="ZINC FINGER MYND DOMAIN-CONTAINING PROTEIN 10"/>
    <property type="match status" value="1"/>
</dbReference>
<dbReference type="GO" id="GO:0008270">
    <property type="term" value="F:zinc ion binding"/>
    <property type="evidence" value="ECO:0007669"/>
    <property type="project" value="UniProtKB-KW"/>
</dbReference>